<evidence type="ECO:0000259" key="5">
    <source>
        <dbReference type="Pfam" id="PF00891"/>
    </source>
</evidence>
<dbReference type="InterPro" id="IPR036390">
    <property type="entry name" value="WH_DNA-bd_sf"/>
</dbReference>
<feature type="compositionally biased region" description="Pro residues" evidence="4">
    <location>
        <begin position="534"/>
        <end position="544"/>
    </location>
</feature>
<evidence type="ECO:0000256" key="4">
    <source>
        <dbReference type="SAM" id="MobiDB-lite"/>
    </source>
</evidence>
<keyword evidence="3" id="KW-0949">S-adenosyl-L-methionine</keyword>
<feature type="domain" description="O-methyltransferase C-terminal" evidence="5">
    <location>
        <begin position="871"/>
        <end position="943"/>
    </location>
</feature>
<sequence>MAGMTGNELADSPTWMYRPFRSLLGPCPSCLSLQLALDLLLAVCPADRPYIPHVLDVPLVLHTVISMTFSSLRALHAIIGTAIDDMERVYRPQRSTRRPSHSSTSRSSASSSSRTTSSRFSRDSDSDADADDADVSTPPTPTSPNLNVRFASTSGRKGRERAQTLPPLSHPTPGPLPPPILKQPPLDFPSLDTPVSLHTSPNQSYNVVSANASIKIEDTGDQKNADVDGIGESPRQKEWKKKCEDLTAHSEVIGAVNRIVAACGQLAATVQKPFLTLCDAAMGYHLPACLRFLEASHTVEILREAGSKGMHIKEIAECISFSSTMPIVGTADGKDVDPSKLSHIMRLLATHHITREIRPDVFTNNRISSMMDSGKPWRELVGSDTPEKKYEGTEGFAAFVGLCTDELFKASAYMTDCYLPPVHTPSSISSPLVPTSQPPSVPPTPSRTDSGPNPYGIYTPNDSTVSLPNVISSPRNSTQNVTSMTFAQNPSPRGRTVSTVTVPSTPSPPTPQSTRRPRGLSFRRLSTRSTTPTPETPRSPMPLPHDPETPRSSGQPSNLYRRHGTSDTEQLAHGLNTPRSPPSRDSFQSMGSISSFTPASSASSGSVGSMKKKSSMNSLSSIGKKASFGSIASLSMTGLAGVLGTPKKSSPPTISSPMLIRSRQASAQGYVDGHTRYAQVYAGNVRDSSARLNQVATAGDIQGQLLGPAFDLLPPSLAISPRSRSFPGVVSGGSPASFASMSPMPPPPVPLKIHTSPFPMQSMPPPLPPKSSLRQSSSKQSIVTRVSPTQSTQAGNKSHVSSKVGSKGQMTWRQSEMHAPFNVAFNTRMRYFEWLEKEENVFRLRRFGKAMTGTGGWEVPGSVIGGFPWLELSPRSVVVDVGGGIGSTSMLLANAFPHLRFVIQDRPPVVEMGVTAWRARHPEMLENGRAVFQAHDFFKPQPPYPAELDAEKTIPSPDAEGLDVDDKDVPAVFLLRVITHDWPDSYVTRILLRLRQTAGPSTRLLLADYVLPLACVDEDEDVEPEPTESDEDLGKKVTREPLPGTVRTLAPEGSPLLPNLGKASANAYWLDLTMRVMFNAQERTLRELAALTLSAGWKIVQVTRAPGSLFGHIIAVPVDIPPETLALPTMDEPEPDLESSAQGAFEYAEMDVRNPPMGHTFLTRVDLPSEDTIRQGVAVSKAVMASNQRGRKRKGRERAYTFTGHREGSGKDSKGGSEMKKGWRSIVRMLSKPHLGGGDTHGNGNPKGDKPGDVR</sequence>
<dbReference type="InterPro" id="IPR001077">
    <property type="entry name" value="COMT_C"/>
</dbReference>
<keyword evidence="1" id="KW-0489">Methyltransferase</keyword>
<evidence type="ECO:0000256" key="1">
    <source>
        <dbReference type="ARBA" id="ARBA00022603"/>
    </source>
</evidence>
<dbReference type="InterPro" id="IPR036388">
    <property type="entry name" value="WH-like_DNA-bd_sf"/>
</dbReference>
<accession>A0A2R6NTM9</accession>
<feature type="region of interest" description="Disordered" evidence="4">
    <location>
        <begin position="427"/>
        <end position="615"/>
    </location>
</feature>
<dbReference type="Gene3D" id="1.10.10.10">
    <property type="entry name" value="Winged helix-like DNA-binding domain superfamily/Winged helix DNA-binding domain"/>
    <property type="match status" value="1"/>
</dbReference>
<dbReference type="AlphaFoldDB" id="A0A2R6NTM9"/>
<feature type="region of interest" description="Disordered" evidence="4">
    <location>
        <begin position="91"/>
        <end position="185"/>
    </location>
</feature>
<feature type="compositionally biased region" description="Pro residues" evidence="4">
    <location>
        <begin position="168"/>
        <end position="182"/>
    </location>
</feature>
<dbReference type="PROSITE" id="PS51683">
    <property type="entry name" value="SAM_OMT_II"/>
    <property type="match status" value="1"/>
</dbReference>
<dbReference type="Proteomes" id="UP000186601">
    <property type="component" value="Unassembled WGS sequence"/>
</dbReference>
<feature type="compositionally biased region" description="Polar residues" evidence="4">
    <location>
        <begin position="460"/>
        <end position="490"/>
    </location>
</feature>
<evidence type="ECO:0000313" key="7">
    <source>
        <dbReference type="Proteomes" id="UP000186601"/>
    </source>
</evidence>
<dbReference type="PANTHER" id="PTHR43712">
    <property type="entry name" value="PUTATIVE (AFU_ORTHOLOGUE AFUA_4G14580)-RELATED"/>
    <property type="match status" value="1"/>
</dbReference>
<feature type="region of interest" description="Disordered" evidence="4">
    <location>
        <begin position="1020"/>
        <end position="1050"/>
    </location>
</feature>
<feature type="compositionally biased region" description="Low complexity" evidence="4">
    <location>
        <begin position="770"/>
        <end position="781"/>
    </location>
</feature>
<dbReference type="PANTHER" id="PTHR43712:SF2">
    <property type="entry name" value="O-METHYLTRANSFERASE CICE"/>
    <property type="match status" value="1"/>
</dbReference>
<dbReference type="EMBL" id="MLYV02000843">
    <property type="protein sequence ID" value="PSR76465.1"/>
    <property type="molecule type" value="Genomic_DNA"/>
</dbReference>
<feature type="compositionally biased region" description="Pro residues" evidence="4">
    <location>
        <begin position="436"/>
        <end position="445"/>
    </location>
</feature>
<organism evidence="6 7">
    <name type="scientific">Hermanssonia centrifuga</name>
    <dbReference type="NCBI Taxonomy" id="98765"/>
    <lineage>
        <taxon>Eukaryota</taxon>
        <taxon>Fungi</taxon>
        <taxon>Dikarya</taxon>
        <taxon>Basidiomycota</taxon>
        <taxon>Agaricomycotina</taxon>
        <taxon>Agaricomycetes</taxon>
        <taxon>Polyporales</taxon>
        <taxon>Meruliaceae</taxon>
        <taxon>Hermanssonia</taxon>
    </lineage>
</organism>
<protein>
    <recommendedName>
        <fullName evidence="5">O-methyltransferase C-terminal domain-containing protein</fullName>
    </recommendedName>
</protein>
<dbReference type="InterPro" id="IPR016461">
    <property type="entry name" value="COMT-like"/>
</dbReference>
<feature type="compositionally biased region" description="Low complexity" evidence="4">
    <location>
        <begin position="591"/>
        <end position="615"/>
    </location>
</feature>
<dbReference type="GO" id="GO:0008171">
    <property type="term" value="F:O-methyltransferase activity"/>
    <property type="evidence" value="ECO:0007669"/>
    <property type="project" value="InterPro"/>
</dbReference>
<evidence type="ECO:0000256" key="2">
    <source>
        <dbReference type="ARBA" id="ARBA00022679"/>
    </source>
</evidence>
<feature type="compositionally biased region" description="Polar residues" evidence="4">
    <location>
        <begin position="782"/>
        <end position="796"/>
    </location>
</feature>
<gene>
    <name evidence="6" type="ORF">PHLCEN_2v8440</name>
</gene>
<dbReference type="Gene3D" id="3.40.50.150">
    <property type="entry name" value="Vaccinia Virus protein VP39"/>
    <property type="match status" value="1"/>
</dbReference>
<feature type="compositionally biased region" description="Basic and acidic residues" evidence="4">
    <location>
        <begin position="1204"/>
        <end position="1221"/>
    </location>
</feature>
<dbReference type="OrthoDB" id="2410195at2759"/>
<proteinExistence type="predicted"/>
<keyword evidence="2" id="KW-0808">Transferase</keyword>
<feature type="compositionally biased region" description="Low complexity" evidence="4">
    <location>
        <begin position="491"/>
        <end position="504"/>
    </location>
</feature>
<evidence type="ECO:0000256" key="3">
    <source>
        <dbReference type="ARBA" id="ARBA00022691"/>
    </source>
</evidence>
<feature type="compositionally biased region" description="Low complexity" evidence="4">
    <location>
        <begin position="520"/>
        <end position="533"/>
    </location>
</feature>
<comment type="caution">
    <text evidence="6">The sequence shown here is derived from an EMBL/GenBank/DDBJ whole genome shotgun (WGS) entry which is preliminary data.</text>
</comment>
<dbReference type="STRING" id="98765.A0A2R6NTM9"/>
<name>A0A2R6NTM9_9APHY</name>
<dbReference type="SUPFAM" id="SSF46785">
    <property type="entry name" value="Winged helix' DNA-binding domain"/>
    <property type="match status" value="1"/>
</dbReference>
<reference evidence="6 7" key="1">
    <citation type="submission" date="2018-02" db="EMBL/GenBank/DDBJ databases">
        <title>Genome sequence of the basidiomycete white-rot fungus Phlebia centrifuga.</title>
        <authorList>
            <person name="Granchi Z."/>
            <person name="Peng M."/>
            <person name="de Vries R.P."/>
            <person name="Hilden K."/>
            <person name="Makela M.R."/>
            <person name="Grigoriev I."/>
            <person name="Riley R."/>
        </authorList>
    </citation>
    <scope>NUCLEOTIDE SEQUENCE [LARGE SCALE GENOMIC DNA]</scope>
    <source>
        <strain evidence="6 7">FBCC195</strain>
    </source>
</reference>
<dbReference type="SUPFAM" id="SSF53335">
    <property type="entry name" value="S-adenosyl-L-methionine-dependent methyltransferases"/>
    <property type="match status" value="1"/>
</dbReference>
<evidence type="ECO:0000313" key="6">
    <source>
        <dbReference type="EMBL" id="PSR76465.1"/>
    </source>
</evidence>
<feature type="compositionally biased region" description="Low complexity" evidence="4">
    <location>
        <begin position="101"/>
        <end position="119"/>
    </location>
</feature>
<dbReference type="InterPro" id="IPR029063">
    <property type="entry name" value="SAM-dependent_MTases_sf"/>
</dbReference>
<feature type="compositionally biased region" description="Polar residues" evidence="4">
    <location>
        <begin position="144"/>
        <end position="155"/>
    </location>
</feature>
<feature type="region of interest" description="Disordered" evidence="4">
    <location>
        <begin position="1186"/>
        <end position="1255"/>
    </location>
</feature>
<keyword evidence="7" id="KW-1185">Reference proteome</keyword>
<dbReference type="Pfam" id="PF00891">
    <property type="entry name" value="Methyltransf_2"/>
    <property type="match status" value="1"/>
</dbReference>
<feature type="region of interest" description="Disordered" evidence="4">
    <location>
        <begin position="741"/>
        <end position="804"/>
    </location>
</feature>
<feature type="compositionally biased region" description="Acidic residues" evidence="4">
    <location>
        <begin position="1020"/>
        <end position="1031"/>
    </location>
</feature>
<dbReference type="GO" id="GO:0032259">
    <property type="term" value="P:methylation"/>
    <property type="evidence" value="ECO:0007669"/>
    <property type="project" value="UniProtKB-KW"/>
</dbReference>